<evidence type="ECO:0000256" key="3">
    <source>
        <dbReference type="ARBA" id="ARBA00023163"/>
    </source>
</evidence>
<reference evidence="5 6" key="1">
    <citation type="submission" date="2021-11" db="EMBL/GenBank/DDBJ databases">
        <authorList>
            <person name="Lee D.-H."/>
            <person name="Kim S.-B."/>
        </authorList>
    </citation>
    <scope>NUCLEOTIDE SEQUENCE [LARGE SCALE GENOMIC DNA]</scope>
    <source>
        <strain evidence="5 6">KCTC 52223</strain>
    </source>
</reference>
<dbReference type="PROSITE" id="PS50995">
    <property type="entry name" value="HTH_MARR_2"/>
    <property type="match status" value="1"/>
</dbReference>
<feature type="domain" description="HTH marR-type" evidence="4">
    <location>
        <begin position="7"/>
        <end position="146"/>
    </location>
</feature>
<dbReference type="InterPro" id="IPR000835">
    <property type="entry name" value="HTH_MarR-typ"/>
</dbReference>
<dbReference type="InterPro" id="IPR036388">
    <property type="entry name" value="WH-like_DNA-bd_sf"/>
</dbReference>
<accession>A0ABS8KZB8</accession>
<name>A0ABS8KZB8_9HYPH</name>
<dbReference type="PRINTS" id="PR00598">
    <property type="entry name" value="HTHMARR"/>
</dbReference>
<dbReference type="InterPro" id="IPR023187">
    <property type="entry name" value="Tscrpt_reg_MarR-type_CS"/>
</dbReference>
<keyword evidence="6" id="KW-1185">Reference proteome</keyword>
<keyword evidence="3" id="KW-0804">Transcription</keyword>
<evidence type="ECO:0000313" key="5">
    <source>
        <dbReference type="EMBL" id="MCC8431440.1"/>
    </source>
</evidence>
<dbReference type="SUPFAM" id="SSF46785">
    <property type="entry name" value="Winged helix' DNA-binding domain"/>
    <property type="match status" value="1"/>
</dbReference>
<keyword evidence="2" id="KW-0238">DNA-binding</keyword>
<dbReference type="Pfam" id="PF12802">
    <property type="entry name" value="MarR_2"/>
    <property type="match status" value="1"/>
</dbReference>
<dbReference type="SMART" id="SM00347">
    <property type="entry name" value="HTH_MARR"/>
    <property type="match status" value="1"/>
</dbReference>
<dbReference type="InterPro" id="IPR039422">
    <property type="entry name" value="MarR/SlyA-like"/>
</dbReference>
<dbReference type="Gene3D" id="1.10.10.10">
    <property type="entry name" value="Winged helix-like DNA-binding domain superfamily/Winged helix DNA-binding domain"/>
    <property type="match status" value="1"/>
</dbReference>
<evidence type="ECO:0000313" key="6">
    <source>
        <dbReference type="Proteomes" id="UP001198862"/>
    </source>
</evidence>
<dbReference type="PANTHER" id="PTHR33164">
    <property type="entry name" value="TRANSCRIPTIONAL REGULATOR, MARR FAMILY"/>
    <property type="match status" value="1"/>
</dbReference>
<gene>
    <name evidence="5" type="ORF">LJ725_20900</name>
</gene>
<protein>
    <submittedName>
        <fullName evidence="5">MarR family winged helix-turn-helix transcriptional regulator</fullName>
    </submittedName>
</protein>
<dbReference type="Proteomes" id="UP001198862">
    <property type="component" value="Unassembled WGS sequence"/>
</dbReference>
<evidence type="ECO:0000259" key="4">
    <source>
        <dbReference type="PROSITE" id="PS50995"/>
    </source>
</evidence>
<dbReference type="EMBL" id="JAJISD010000009">
    <property type="protein sequence ID" value="MCC8431440.1"/>
    <property type="molecule type" value="Genomic_DNA"/>
</dbReference>
<evidence type="ECO:0000256" key="2">
    <source>
        <dbReference type="ARBA" id="ARBA00023125"/>
    </source>
</evidence>
<dbReference type="InterPro" id="IPR036390">
    <property type="entry name" value="WH_DNA-bd_sf"/>
</dbReference>
<organism evidence="5 6">
    <name type="scientific">Reyranella aquatilis</name>
    <dbReference type="NCBI Taxonomy" id="2035356"/>
    <lineage>
        <taxon>Bacteria</taxon>
        <taxon>Pseudomonadati</taxon>
        <taxon>Pseudomonadota</taxon>
        <taxon>Alphaproteobacteria</taxon>
        <taxon>Hyphomicrobiales</taxon>
        <taxon>Reyranellaceae</taxon>
        <taxon>Reyranella</taxon>
    </lineage>
</organism>
<sequence length="148" mass="16507">MHPPAPSDAIVRAWVRLERAHRAAQSTVEMRLKQANLPPLAWYDALLELERADPAGLRPFELQKEMLFAQYNLSRLVDRLEAAGHVLRSASEEDGRGQVLTITRSGRALRQRMWPVYAAAIEAAVGSHLSETDALTLGELLGRLYAKP</sequence>
<keyword evidence="1" id="KW-0805">Transcription regulation</keyword>
<comment type="caution">
    <text evidence="5">The sequence shown here is derived from an EMBL/GenBank/DDBJ whole genome shotgun (WGS) entry which is preliminary data.</text>
</comment>
<evidence type="ECO:0000256" key="1">
    <source>
        <dbReference type="ARBA" id="ARBA00023015"/>
    </source>
</evidence>
<dbReference type="PROSITE" id="PS01117">
    <property type="entry name" value="HTH_MARR_1"/>
    <property type="match status" value="1"/>
</dbReference>
<proteinExistence type="predicted"/>
<dbReference type="RefSeq" id="WP_230552733.1">
    <property type="nucleotide sequence ID" value="NZ_JAJISD010000009.1"/>
</dbReference>
<dbReference type="PANTHER" id="PTHR33164:SF104">
    <property type="entry name" value="TRANSCRIPTIONAL REGULATORY PROTEIN"/>
    <property type="match status" value="1"/>
</dbReference>